<proteinExistence type="inferred from homology"/>
<dbReference type="AlphaFoldDB" id="A0AAJ1V3X5"/>
<dbReference type="InterPro" id="IPR000914">
    <property type="entry name" value="SBP_5_dom"/>
</dbReference>
<name>A0AAJ1V3X5_9LACT</name>
<evidence type="ECO:0000256" key="2">
    <source>
        <dbReference type="ARBA" id="ARBA00005695"/>
    </source>
</evidence>
<evidence type="ECO:0000256" key="3">
    <source>
        <dbReference type="ARBA" id="ARBA00022729"/>
    </source>
</evidence>
<dbReference type="PROSITE" id="PS01040">
    <property type="entry name" value="SBP_BACTERIAL_5"/>
    <property type="match status" value="1"/>
</dbReference>
<dbReference type="Pfam" id="PF00496">
    <property type="entry name" value="SBP_bac_5"/>
    <property type="match status" value="1"/>
</dbReference>
<dbReference type="Gene3D" id="3.10.105.10">
    <property type="entry name" value="Dipeptide-binding Protein, Domain 3"/>
    <property type="match status" value="1"/>
</dbReference>
<dbReference type="PANTHER" id="PTHR30290">
    <property type="entry name" value="PERIPLASMIC BINDING COMPONENT OF ABC TRANSPORTER"/>
    <property type="match status" value="1"/>
</dbReference>
<accession>A0AAJ1V3X5</accession>
<evidence type="ECO:0000313" key="7">
    <source>
        <dbReference type="Proteomes" id="UP001229251"/>
    </source>
</evidence>
<feature type="domain" description="Solute-binding protein family 5" evidence="5">
    <location>
        <begin position="74"/>
        <end position="425"/>
    </location>
</feature>
<dbReference type="RefSeq" id="WP_016648203.1">
    <property type="nucleotide sequence ID" value="NZ_JASOOE010000017.1"/>
</dbReference>
<reference evidence="6" key="1">
    <citation type="submission" date="2023-05" db="EMBL/GenBank/DDBJ databases">
        <title>Cataloging the Phylogenetic Diversity of Human Bladder Bacteria.</title>
        <authorList>
            <person name="Du J."/>
        </authorList>
    </citation>
    <scope>NUCLEOTIDE SEQUENCE</scope>
    <source>
        <strain evidence="6">UMB1231</strain>
    </source>
</reference>
<dbReference type="InterPro" id="IPR039424">
    <property type="entry name" value="SBP_5"/>
</dbReference>
<dbReference type="GO" id="GO:0042597">
    <property type="term" value="C:periplasmic space"/>
    <property type="evidence" value="ECO:0007669"/>
    <property type="project" value="UniProtKB-ARBA"/>
</dbReference>
<dbReference type="SUPFAM" id="SSF53850">
    <property type="entry name" value="Periplasmic binding protein-like II"/>
    <property type="match status" value="1"/>
</dbReference>
<dbReference type="PANTHER" id="PTHR30290:SF59">
    <property type="entry name" value="OLIGOPEPTIDE ABC TRANSPORTER,SUBSTRATE-BINDING PROTEIN"/>
    <property type="match status" value="1"/>
</dbReference>
<dbReference type="Gene3D" id="3.40.190.10">
    <property type="entry name" value="Periplasmic binding protein-like II"/>
    <property type="match status" value="1"/>
</dbReference>
<dbReference type="Gene3D" id="3.90.76.10">
    <property type="entry name" value="Dipeptide-binding Protein, Domain 1"/>
    <property type="match status" value="1"/>
</dbReference>
<dbReference type="GO" id="GO:0043190">
    <property type="term" value="C:ATP-binding cassette (ABC) transporter complex"/>
    <property type="evidence" value="ECO:0007669"/>
    <property type="project" value="InterPro"/>
</dbReference>
<dbReference type="Proteomes" id="UP001229251">
    <property type="component" value="Unassembled WGS sequence"/>
</dbReference>
<gene>
    <name evidence="6" type="ORF">QP433_07945</name>
</gene>
<dbReference type="EMBL" id="JASOOE010000017">
    <property type="protein sequence ID" value="MDK7187911.1"/>
    <property type="molecule type" value="Genomic_DNA"/>
</dbReference>
<comment type="caution">
    <text evidence="6">The sequence shown here is derived from an EMBL/GenBank/DDBJ whole genome shotgun (WGS) entry which is preliminary data.</text>
</comment>
<evidence type="ECO:0000256" key="1">
    <source>
        <dbReference type="ARBA" id="ARBA00004193"/>
    </source>
</evidence>
<feature type="chain" id="PRO_5042588625" evidence="4">
    <location>
        <begin position="26"/>
        <end position="509"/>
    </location>
</feature>
<dbReference type="InterPro" id="IPR030678">
    <property type="entry name" value="Peptide/Ni-bd"/>
</dbReference>
<dbReference type="CDD" id="cd00995">
    <property type="entry name" value="PBP2_NikA_DppA_OppA_like"/>
    <property type="match status" value="1"/>
</dbReference>
<comment type="subcellular location">
    <subcellularLocation>
        <location evidence="1">Cell membrane</location>
        <topology evidence="1">Lipid-anchor</topology>
    </subcellularLocation>
</comment>
<evidence type="ECO:0000313" key="6">
    <source>
        <dbReference type="EMBL" id="MDK7187911.1"/>
    </source>
</evidence>
<evidence type="ECO:0000259" key="5">
    <source>
        <dbReference type="Pfam" id="PF00496"/>
    </source>
</evidence>
<evidence type="ECO:0000256" key="4">
    <source>
        <dbReference type="SAM" id="SignalP"/>
    </source>
</evidence>
<comment type="similarity">
    <text evidence="2">Belongs to the bacterial solute-binding protein 5 family.</text>
</comment>
<dbReference type="GO" id="GO:0015833">
    <property type="term" value="P:peptide transport"/>
    <property type="evidence" value="ECO:0007669"/>
    <property type="project" value="TreeGrafter"/>
</dbReference>
<keyword evidence="3 4" id="KW-0732">Signal</keyword>
<protein>
    <submittedName>
        <fullName evidence="6">ABC transporter substrate-binding protein</fullName>
    </submittedName>
</protein>
<dbReference type="PIRSF" id="PIRSF002741">
    <property type="entry name" value="MppA"/>
    <property type="match status" value="1"/>
</dbReference>
<dbReference type="GO" id="GO:1904680">
    <property type="term" value="F:peptide transmembrane transporter activity"/>
    <property type="evidence" value="ECO:0007669"/>
    <property type="project" value="TreeGrafter"/>
</dbReference>
<organism evidence="6 7">
    <name type="scientific">Facklamia hominis</name>
    <dbReference type="NCBI Taxonomy" id="178214"/>
    <lineage>
        <taxon>Bacteria</taxon>
        <taxon>Bacillati</taxon>
        <taxon>Bacillota</taxon>
        <taxon>Bacilli</taxon>
        <taxon>Lactobacillales</taxon>
        <taxon>Aerococcaceae</taxon>
        <taxon>Facklamia</taxon>
    </lineage>
</organism>
<sequence>MKKNKLILLLGLLLMVLAPMMPVSAQEDTFTYAIDGDPMSLNPVTVSDRWGLTTVNMIYSPLIRVEGDGSQKYELAKDLEVSEDGKTITVSLRDDVKWSDGQAFTAEDVVFTYEKKADKANGNADSLWIGDQAIEVEAKDDHTVVFHLPEANAAAVNNIATETYIMPKHVFEQEADFSVNELKAAPVGTGPYQLKEYRRGEYLSFEANESYYGGPANIKNIVFRIISNADTKKVALQKGEVDAAIIMPKEIADFDEDQIASYPYSENRVGYIGVNANTVKDQKLRQAIFFALNRDELNQAIYLDSKYYNNVYSFLPPHNPYYTDEVEQYQQDLEKAKSLLNESDAGQVNLTLGYTADDPNQTIQATLIQQYLQQAGIPVELKGVDGASLYSTLAKDDQTDYDLFIGGYIMGTDPDFYAALYKSDGSYNTFNLANEKVDQLFEQGAKELDDNKRQEIYHQLQKEVADSAVIFPMVDNQRIFAVNKRIGNVEAAKFVPIYTMEDMSKLTFN</sequence>
<dbReference type="InterPro" id="IPR023765">
    <property type="entry name" value="SBP_5_CS"/>
</dbReference>
<feature type="signal peptide" evidence="4">
    <location>
        <begin position="1"/>
        <end position="25"/>
    </location>
</feature>